<dbReference type="RefSeq" id="WP_121770091.1">
    <property type="nucleotide sequence ID" value="NZ_RAWM01000035.1"/>
</dbReference>
<dbReference type="AlphaFoldDB" id="A0A3A8QKD0"/>
<gene>
    <name evidence="2" type="ORF">D7X96_15560</name>
</gene>
<proteinExistence type="predicted"/>
<dbReference type="OrthoDB" id="5242130at2"/>
<sequence>MAAWRGVPVVVLLLTGVIGCGTADGEDVSVVGEASAALEAEPTVSGTSQPCGPSARPVGDVRRGAEGSTPEGLVEAGGRVFFSADDGVSGRELWVTDGSAPEARRVADLRPGAYGSTPRFLTRMGGRLFFVADDGAHGPELWLSDGTARGTVLVADLRRGAQGSAPEALTVVGARLYFTADDGVHGRELWSTDGTARGTQLTQEFSPGPGSLYLDDLTEWNGKLALVSYGDAVTLWLLDGRTGTSRVLFRAPEQSILFSLTPAGRDRLFFLVDTGFGEADLWVTWGQPLLTFPLLHFPGDYPAQLTPLGSAVYFMAGAEGFFGEPGDRLHGGELWKSDGTFLGTRMVKDLWPGPRGSLPGGMTVMDGRLYFAAEDGAHGRELWRSDGTAQGTVLVQDLEPGTGSSNPMAFAAADGWLFFSATTAGRGREGWFSNGDPGHADPMRDIAPAGLSANPRGFVRAGGSIFFIATDMDQGEEPWALPFLPAARCAWLER</sequence>
<dbReference type="EMBL" id="RAWM01000035">
    <property type="protein sequence ID" value="RKH69249.1"/>
    <property type="molecule type" value="Genomic_DNA"/>
</dbReference>
<dbReference type="NCBIfam" id="TIGR04534">
    <property type="entry name" value="ELWxxDGT_rpt"/>
    <property type="match status" value="2"/>
</dbReference>
<evidence type="ECO:0000256" key="1">
    <source>
        <dbReference type="SAM" id="MobiDB-lite"/>
    </source>
</evidence>
<dbReference type="PROSITE" id="PS51257">
    <property type="entry name" value="PROKAR_LIPOPROTEIN"/>
    <property type="match status" value="1"/>
</dbReference>
<evidence type="ECO:0000313" key="3">
    <source>
        <dbReference type="Proteomes" id="UP000282656"/>
    </source>
</evidence>
<evidence type="ECO:0000313" key="2">
    <source>
        <dbReference type="EMBL" id="RKH69249.1"/>
    </source>
</evidence>
<organism evidence="2 3">
    <name type="scientific">Corallococcus interemptor</name>
    <dbReference type="NCBI Taxonomy" id="2316720"/>
    <lineage>
        <taxon>Bacteria</taxon>
        <taxon>Pseudomonadati</taxon>
        <taxon>Myxococcota</taxon>
        <taxon>Myxococcia</taxon>
        <taxon>Myxococcales</taxon>
        <taxon>Cystobacterineae</taxon>
        <taxon>Myxococcaceae</taxon>
        <taxon>Corallococcus</taxon>
    </lineage>
</organism>
<name>A0A3A8QKD0_9BACT</name>
<evidence type="ECO:0008006" key="4">
    <source>
        <dbReference type="Google" id="ProtNLM"/>
    </source>
</evidence>
<feature type="region of interest" description="Disordered" evidence="1">
    <location>
        <begin position="40"/>
        <end position="71"/>
    </location>
</feature>
<accession>A0A3A8QKD0</accession>
<protein>
    <recommendedName>
        <fullName evidence="4">Hyalin</fullName>
    </recommendedName>
</protein>
<dbReference type="Proteomes" id="UP000282656">
    <property type="component" value="Unassembled WGS sequence"/>
</dbReference>
<keyword evidence="3" id="KW-1185">Reference proteome</keyword>
<reference evidence="3" key="1">
    <citation type="submission" date="2018-09" db="EMBL/GenBank/DDBJ databases">
        <authorList>
            <person name="Livingstone P.G."/>
            <person name="Whitworth D.E."/>
        </authorList>
    </citation>
    <scope>NUCLEOTIDE SEQUENCE [LARGE SCALE GENOMIC DNA]</scope>
    <source>
        <strain evidence="3">AB047A</strain>
    </source>
</reference>
<dbReference type="InterPro" id="IPR030916">
    <property type="entry name" value="ELWxxDGT_rpt"/>
</dbReference>
<comment type="caution">
    <text evidence="2">The sequence shown here is derived from an EMBL/GenBank/DDBJ whole genome shotgun (WGS) entry which is preliminary data.</text>
</comment>
<dbReference type="SUPFAM" id="SSF63825">
    <property type="entry name" value="YWTD domain"/>
    <property type="match status" value="2"/>
</dbReference>